<sequence>MYIRALHTTTDSLPRLVQRARFRRHAHALVYPALPCHAMPCHVMSCTRQPERADTKDAPPDSSLSPTSTTNKTLPFSDRAPTPRCTATRRTATHRHDIEFSSPWTLRCLNLTTHSPAYPLQRRACASTDPPPPRAQRQLIGQERTALPVFFHDNLRTGSRSQRRIAVLVAGKQAGRLAPQASQQLHSSRSIANATKALLWRLAARPQVNSVVIVYAFATRTLHQFSHTQTLRTDCSVCGRRITCAHESRLHRRLLLACLLASWLAGFLTSYLSDGKATSPRN</sequence>
<keyword evidence="4" id="KW-1185">Reference proteome</keyword>
<name>A0ABR1NH90_9PEZI</name>
<evidence type="ECO:0000313" key="3">
    <source>
        <dbReference type="EMBL" id="KAK7613645.1"/>
    </source>
</evidence>
<proteinExistence type="predicted"/>
<keyword evidence="2" id="KW-0472">Membrane</keyword>
<reference evidence="3 4" key="1">
    <citation type="submission" date="2024-04" db="EMBL/GenBank/DDBJ databases">
        <title>Phyllosticta paracitricarpa is synonymous to the EU quarantine fungus P. citricarpa based on phylogenomic analyses.</title>
        <authorList>
            <consortium name="Lawrence Berkeley National Laboratory"/>
            <person name="Van ingen-buijs V.A."/>
            <person name="Van westerhoven A.C."/>
            <person name="Haridas S."/>
            <person name="Skiadas P."/>
            <person name="Martin F."/>
            <person name="Groenewald J.Z."/>
            <person name="Crous P.W."/>
            <person name="Seidl M.F."/>
        </authorList>
    </citation>
    <scope>NUCLEOTIDE SEQUENCE [LARGE SCALE GENOMIC DNA]</scope>
    <source>
        <strain evidence="3 4">CBS 141358</strain>
    </source>
</reference>
<keyword evidence="2" id="KW-1133">Transmembrane helix</keyword>
<evidence type="ECO:0000256" key="1">
    <source>
        <dbReference type="SAM" id="MobiDB-lite"/>
    </source>
</evidence>
<evidence type="ECO:0000256" key="2">
    <source>
        <dbReference type="SAM" id="Phobius"/>
    </source>
</evidence>
<accession>A0ABR1NH90</accession>
<evidence type="ECO:0000313" key="4">
    <source>
        <dbReference type="Proteomes" id="UP001367316"/>
    </source>
</evidence>
<feature type="transmembrane region" description="Helical" evidence="2">
    <location>
        <begin position="254"/>
        <end position="272"/>
    </location>
</feature>
<organism evidence="3 4">
    <name type="scientific">Phyllosticta paracitricarpa</name>
    <dbReference type="NCBI Taxonomy" id="2016321"/>
    <lineage>
        <taxon>Eukaryota</taxon>
        <taxon>Fungi</taxon>
        <taxon>Dikarya</taxon>
        <taxon>Ascomycota</taxon>
        <taxon>Pezizomycotina</taxon>
        <taxon>Dothideomycetes</taxon>
        <taxon>Dothideomycetes incertae sedis</taxon>
        <taxon>Botryosphaeriales</taxon>
        <taxon>Phyllostictaceae</taxon>
        <taxon>Phyllosticta</taxon>
    </lineage>
</organism>
<feature type="compositionally biased region" description="Low complexity" evidence="1">
    <location>
        <begin position="79"/>
        <end position="90"/>
    </location>
</feature>
<dbReference type="EMBL" id="JBBPBF010000006">
    <property type="protein sequence ID" value="KAK7613645.1"/>
    <property type="molecule type" value="Genomic_DNA"/>
</dbReference>
<dbReference type="Proteomes" id="UP001367316">
    <property type="component" value="Unassembled WGS sequence"/>
</dbReference>
<protein>
    <submittedName>
        <fullName evidence="3">Uncharacterized protein</fullName>
    </submittedName>
</protein>
<comment type="caution">
    <text evidence="3">The sequence shown here is derived from an EMBL/GenBank/DDBJ whole genome shotgun (WGS) entry which is preliminary data.</text>
</comment>
<feature type="region of interest" description="Disordered" evidence="1">
    <location>
        <begin position="51"/>
        <end position="91"/>
    </location>
</feature>
<gene>
    <name evidence="3" type="ORF">JOL62DRAFT_387551</name>
</gene>
<feature type="compositionally biased region" description="Low complexity" evidence="1">
    <location>
        <begin position="60"/>
        <end position="70"/>
    </location>
</feature>
<keyword evidence="2" id="KW-0812">Transmembrane</keyword>